<organism evidence="2">
    <name type="scientific">Ralstonia solanacearum</name>
    <name type="common">Pseudomonas solanacearum</name>
    <dbReference type="NCBI Taxonomy" id="305"/>
    <lineage>
        <taxon>Bacteria</taxon>
        <taxon>Pseudomonadati</taxon>
        <taxon>Pseudomonadota</taxon>
        <taxon>Betaproteobacteria</taxon>
        <taxon>Burkholderiales</taxon>
        <taxon>Burkholderiaceae</taxon>
        <taxon>Ralstonia</taxon>
        <taxon>Ralstonia solanacearum species complex</taxon>
    </lineage>
</organism>
<dbReference type="Proteomes" id="UP000310553">
    <property type="component" value="Chromosome"/>
</dbReference>
<accession>A0A0S4TMP6</accession>
<evidence type="ECO:0000313" key="2">
    <source>
        <dbReference type="EMBL" id="CUV11355.1"/>
    </source>
</evidence>
<keyword evidence="1" id="KW-1133">Transmembrane helix</keyword>
<dbReference type="EMBL" id="LN899819">
    <property type="protein sequence ID" value="CUV11355.1"/>
    <property type="molecule type" value="Genomic_DNA"/>
</dbReference>
<proteinExistence type="predicted"/>
<keyword evidence="1" id="KW-0812">Transmembrane</keyword>
<evidence type="ECO:0000256" key="1">
    <source>
        <dbReference type="SAM" id="Phobius"/>
    </source>
</evidence>
<feature type="transmembrane region" description="Helical" evidence="1">
    <location>
        <begin position="36"/>
        <end position="55"/>
    </location>
</feature>
<dbReference type="EMBL" id="CP039339">
    <property type="protein sequence ID" value="QCX49474.1"/>
    <property type="molecule type" value="Genomic_DNA"/>
</dbReference>
<gene>
    <name evidence="3" type="ORF">E7Z57_10370</name>
    <name evidence="2" type="ORF">RUN39_v1_100011</name>
</gene>
<reference evidence="3 4" key="2">
    <citation type="submission" date="2019-04" db="EMBL/GenBank/DDBJ databases">
        <title>Complete Genome of UW386 and Higher Quality Genome of UW700.</title>
        <authorList>
            <person name="Jacobs J."/>
            <person name="Perez A."/>
            <person name="Steidl O."/>
            <person name="Allen C."/>
        </authorList>
    </citation>
    <scope>NUCLEOTIDE SEQUENCE [LARGE SCALE GENOMIC DNA]</scope>
    <source>
        <strain evidence="3 4">UW386</strain>
    </source>
</reference>
<reference evidence="2" key="1">
    <citation type="submission" date="2015-10" db="EMBL/GenBank/DDBJ databases">
        <authorList>
            <person name="Gilbert D.G."/>
        </authorList>
    </citation>
    <scope>NUCLEOTIDE SEQUENCE</scope>
    <source>
        <strain evidence="2">Phyl III-seqv23</strain>
    </source>
</reference>
<dbReference type="PATRIC" id="fig|305.106.peg.5320"/>
<evidence type="ECO:0000313" key="4">
    <source>
        <dbReference type="Proteomes" id="UP000310553"/>
    </source>
</evidence>
<keyword evidence="1" id="KW-0472">Membrane</keyword>
<name>A0A0S4TMP6_RALSL</name>
<evidence type="ECO:0000313" key="3">
    <source>
        <dbReference type="EMBL" id="QCX49474.1"/>
    </source>
</evidence>
<dbReference type="AlphaFoldDB" id="A0A0S4TMP6"/>
<protein>
    <recommendedName>
        <fullName evidence="5">Transmembrane protein</fullName>
    </recommendedName>
</protein>
<evidence type="ECO:0008006" key="5">
    <source>
        <dbReference type="Google" id="ProtNLM"/>
    </source>
</evidence>
<sequence length="64" mass="7252">MTIFDENEHREQFWAAVRDAIALREQSAQAHRTERLVGAAIGLSIAALGLALLVWRRHIRDDAD</sequence>